<comment type="pathway">
    <text evidence="2">Mycotoxin biosynthesis.</text>
</comment>
<accession>A0A084BAJ0</accession>
<keyword evidence="6" id="KW-0560">Oxidoreductase</keyword>
<comment type="cofactor">
    <cofactor evidence="1">
        <name>heme</name>
        <dbReference type="ChEBI" id="CHEBI:30413"/>
    </cofactor>
</comment>
<evidence type="ECO:0000256" key="4">
    <source>
        <dbReference type="ARBA" id="ARBA00022617"/>
    </source>
</evidence>
<proteinExistence type="inferred from homology"/>
<dbReference type="Proteomes" id="UP000028045">
    <property type="component" value="Unassembled WGS sequence"/>
</dbReference>
<dbReference type="HOGENOM" id="CLU_1846406_0_0_1"/>
<evidence type="ECO:0000256" key="1">
    <source>
        <dbReference type="ARBA" id="ARBA00001971"/>
    </source>
</evidence>
<evidence type="ECO:0000256" key="2">
    <source>
        <dbReference type="ARBA" id="ARBA00004685"/>
    </source>
</evidence>
<dbReference type="GO" id="GO:0004497">
    <property type="term" value="F:monooxygenase activity"/>
    <property type="evidence" value="ECO:0007669"/>
    <property type="project" value="UniProtKB-KW"/>
</dbReference>
<organism evidence="9 10">
    <name type="scientific">Stachybotrys chartarum (strain CBS 109288 / IBT 7711)</name>
    <name type="common">Toxic black mold</name>
    <name type="synonym">Stilbospora chartarum</name>
    <dbReference type="NCBI Taxonomy" id="1280523"/>
    <lineage>
        <taxon>Eukaryota</taxon>
        <taxon>Fungi</taxon>
        <taxon>Dikarya</taxon>
        <taxon>Ascomycota</taxon>
        <taxon>Pezizomycotina</taxon>
        <taxon>Sordariomycetes</taxon>
        <taxon>Hypocreomycetidae</taxon>
        <taxon>Hypocreales</taxon>
        <taxon>Stachybotryaceae</taxon>
        <taxon>Stachybotrys</taxon>
    </lineage>
</organism>
<dbReference type="PANTHER" id="PTHR46300">
    <property type="entry name" value="P450, PUTATIVE (EUROFUNG)-RELATED-RELATED"/>
    <property type="match status" value="1"/>
</dbReference>
<keyword evidence="5" id="KW-0479">Metal-binding</keyword>
<comment type="similarity">
    <text evidence="3">Belongs to the cytochrome P450 family.</text>
</comment>
<name>A0A084BAJ0_STACB</name>
<dbReference type="EMBL" id="KL647507">
    <property type="protein sequence ID" value="KEY74569.1"/>
    <property type="molecule type" value="Genomic_DNA"/>
</dbReference>
<evidence type="ECO:0000256" key="3">
    <source>
        <dbReference type="ARBA" id="ARBA00010617"/>
    </source>
</evidence>
<dbReference type="GO" id="GO:0020037">
    <property type="term" value="F:heme binding"/>
    <property type="evidence" value="ECO:0007669"/>
    <property type="project" value="InterPro"/>
</dbReference>
<dbReference type="GO" id="GO:0005506">
    <property type="term" value="F:iron ion binding"/>
    <property type="evidence" value="ECO:0007669"/>
    <property type="project" value="InterPro"/>
</dbReference>
<keyword evidence="4" id="KW-0349">Heme</keyword>
<evidence type="ECO:0000256" key="8">
    <source>
        <dbReference type="ARBA" id="ARBA00023033"/>
    </source>
</evidence>
<keyword evidence="8" id="KW-0503">Monooxygenase</keyword>
<evidence type="ECO:0000256" key="5">
    <source>
        <dbReference type="ARBA" id="ARBA00022723"/>
    </source>
</evidence>
<dbReference type="SUPFAM" id="SSF48264">
    <property type="entry name" value="Cytochrome P450"/>
    <property type="match status" value="1"/>
</dbReference>
<gene>
    <name evidence="9" type="ORF">S7711_07171</name>
</gene>
<keyword evidence="10" id="KW-1185">Reference proteome</keyword>
<dbReference type="GO" id="GO:0016705">
    <property type="term" value="F:oxidoreductase activity, acting on paired donors, with incorporation or reduction of molecular oxygen"/>
    <property type="evidence" value="ECO:0007669"/>
    <property type="project" value="InterPro"/>
</dbReference>
<evidence type="ECO:0000313" key="9">
    <source>
        <dbReference type="EMBL" id="KEY74569.1"/>
    </source>
</evidence>
<dbReference type="InterPro" id="IPR050364">
    <property type="entry name" value="Cytochrome_P450_fung"/>
</dbReference>
<protein>
    <submittedName>
        <fullName evidence="9">Uncharacterized protein</fullName>
    </submittedName>
</protein>
<evidence type="ECO:0000313" key="10">
    <source>
        <dbReference type="Proteomes" id="UP000028045"/>
    </source>
</evidence>
<dbReference type="Pfam" id="PF00067">
    <property type="entry name" value="p450"/>
    <property type="match status" value="1"/>
</dbReference>
<evidence type="ECO:0000256" key="7">
    <source>
        <dbReference type="ARBA" id="ARBA00023004"/>
    </source>
</evidence>
<dbReference type="PANTHER" id="PTHR46300:SF1">
    <property type="entry name" value="P450, PUTATIVE (EUROFUNG)-RELATED"/>
    <property type="match status" value="1"/>
</dbReference>
<dbReference type="InterPro" id="IPR001128">
    <property type="entry name" value="Cyt_P450"/>
</dbReference>
<dbReference type="AlphaFoldDB" id="A0A084BAJ0"/>
<dbReference type="InterPro" id="IPR036396">
    <property type="entry name" value="Cyt_P450_sf"/>
</dbReference>
<keyword evidence="7" id="KW-0408">Iron</keyword>
<sequence>MTKAQEEVDKAIGRDRLPDFDDLHRIPYITAMIRKAFRWRTVAPVSIPHPSVKSDTGTRKCLGQHFAKQTLFLLISSFLWAFDIRPPVDGYEKPILPSLDPMDWGAFLASPPPMDFQAIIKPRSPAVVSVINQAVGKGI</sequence>
<dbReference type="Gene3D" id="1.10.630.10">
    <property type="entry name" value="Cytochrome P450"/>
    <property type="match status" value="2"/>
</dbReference>
<reference evidence="9 10" key="1">
    <citation type="journal article" date="2014" name="BMC Genomics">
        <title>Comparative genome sequencing reveals chemotype-specific gene clusters in the toxigenic black mold Stachybotrys.</title>
        <authorList>
            <person name="Semeiks J."/>
            <person name="Borek D."/>
            <person name="Otwinowski Z."/>
            <person name="Grishin N.V."/>
        </authorList>
    </citation>
    <scope>NUCLEOTIDE SEQUENCE [LARGE SCALE GENOMIC DNA]</scope>
    <source>
        <strain evidence="10">CBS 109288 / IBT 7711</strain>
    </source>
</reference>
<evidence type="ECO:0000256" key="6">
    <source>
        <dbReference type="ARBA" id="ARBA00023002"/>
    </source>
</evidence>